<organism evidence="1 2">
    <name type="scientific">Streptomyces nanshensis</name>
    <dbReference type="NCBI Taxonomy" id="518642"/>
    <lineage>
        <taxon>Bacteria</taxon>
        <taxon>Bacillati</taxon>
        <taxon>Actinomycetota</taxon>
        <taxon>Actinomycetes</taxon>
        <taxon>Kitasatosporales</taxon>
        <taxon>Streptomycetaceae</taxon>
        <taxon>Streptomyces</taxon>
    </lineage>
</organism>
<evidence type="ECO:0000313" key="2">
    <source>
        <dbReference type="Proteomes" id="UP000176005"/>
    </source>
</evidence>
<dbReference type="Proteomes" id="UP000176005">
    <property type="component" value="Unassembled WGS sequence"/>
</dbReference>
<evidence type="ECO:0000313" key="1">
    <source>
        <dbReference type="EMBL" id="OEV12987.1"/>
    </source>
</evidence>
<dbReference type="EMBL" id="LJGW01000107">
    <property type="protein sequence ID" value="OEV12987.1"/>
    <property type="molecule type" value="Genomic_DNA"/>
</dbReference>
<reference evidence="1 2" key="1">
    <citation type="journal article" date="2016" name="Front. Microbiol.">
        <title>Comparative Genomics Analysis of Streptomyces Species Reveals Their Adaptation to the Marine Environment and Their Diversity at the Genomic Level.</title>
        <authorList>
            <person name="Tian X."/>
            <person name="Zhang Z."/>
            <person name="Yang T."/>
            <person name="Chen M."/>
            <person name="Li J."/>
            <person name="Chen F."/>
            <person name="Yang J."/>
            <person name="Li W."/>
            <person name="Zhang B."/>
            <person name="Zhang Z."/>
            <person name="Wu J."/>
            <person name="Zhang C."/>
            <person name="Long L."/>
            <person name="Xiao J."/>
        </authorList>
    </citation>
    <scope>NUCLEOTIDE SEQUENCE [LARGE SCALE GENOMIC DNA]</scope>
    <source>
        <strain evidence="1 2">SCSIO 10429</strain>
    </source>
</reference>
<dbReference type="AlphaFoldDB" id="A0A1E7L9U8"/>
<sequence>MTAAMITSVTLPDGTAAVVHVGSLGWGSLTIERYGLPALYRIVLDELNADSTCTAVREHDGGVLVESLSQGEPGVFAYALALCTDPECRTFAESYEQEIGGRHPGMDFERAWASRQTVGDQDERDMDHEYLSAEIQDVNLHWLAQTDPDAARIFRPGCFTDSLLNLAHPVPGHAAFGLGKALEQYAAAKRDEGRMDRYGALFAGTADFQWDAFLPADATEAAR</sequence>
<name>A0A1E7L9U8_9ACTN</name>
<accession>A0A1E7L9U8</accession>
<protein>
    <submittedName>
        <fullName evidence="1">Uncharacterized protein</fullName>
    </submittedName>
</protein>
<keyword evidence="2" id="KW-1185">Reference proteome</keyword>
<proteinExistence type="predicted"/>
<comment type="caution">
    <text evidence="1">The sequence shown here is derived from an EMBL/GenBank/DDBJ whole genome shotgun (WGS) entry which is preliminary data.</text>
</comment>
<gene>
    <name evidence="1" type="ORF">AN218_05615</name>
</gene>